<dbReference type="OrthoDB" id="9965143at2"/>
<accession>A0A2G1MKK9</accession>
<dbReference type="EMBL" id="NQWH01000003">
    <property type="protein sequence ID" value="PHP29160.1"/>
    <property type="molecule type" value="Genomic_DNA"/>
</dbReference>
<organism evidence="2 3">
    <name type="scientific">Limimaricola cinnabarinus</name>
    <dbReference type="NCBI Taxonomy" id="1125964"/>
    <lineage>
        <taxon>Bacteria</taxon>
        <taxon>Pseudomonadati</taxon>
        <taxon>Pseudomonadota</taxon>
        <taxon>Alphaproteobacteria</taxon>
        <taxon>Rhodobacterales</taxon>
        <taxon>Paracoccaceae</taxon>
        <taxon>Limimaricola</taxon>
    </lineage>
</organism>
<evidence type="ECO:0000313" key="2">
    <source>
        <dbReference type="EMBL" id="PHP29160.1"/>
    </source>
</evidence>
<reference evidence="2 3" key="1">
    <citation type="submission" date="2017-08" db="EMBL/GenBank/DDBJ databases">
        <title>Draft Genome Sequence of Loktanella cinnabarina Strain XM1, Isolated from Coastal Surface Water.</title>
        <authorList>
            <person name="Ma R."/>
            <person name="Wang J."/>
            <person name="Wang Q."/>
            <person name="Ma Z."/>
            <person name="Li J."/>
            <person name="Chen L."/>
        </authorList>
    </citation>
    <scope>NUCLEOTIDE SEQUENCE [LARGE SCALE GENOMIC DNA]</scope>
    <source>
        <strain evidence="2 3">XM1</strain>
    </source>
</reference>
<evidence type="ECO:0000256" key="1">
    <source>
        <dbReference type="SAM" id="MobiDB-lite"/>
    </source>
</evidence>
<dbReference type="Proteomes" id="UP000221860">
    <property type="component" value="Unassembled WGS sequence"/>
</dbReference>
<keyword evidence="3" id="KW-1185">Reference proteome</keyword>
<dbReference type="AlphaFoldDB" id="A0A2G1MKK9"/>
<evidence type="ECO:0000313" key="3">
    <source>
        <dbReference type="Proteomes" id="UP000221860"/>
    </source>
</evidence>
<comment type="caution">
    <text evidence="2">The sequence shown here is derived from an EMBL/GenBank/DDBJ whole genome shotgun (WGS) entry which is preliminary data.</text>
</comment>
<sequence length="108" mass="11388">MLLRQIVGLSLCWLLLLGSLWDVAGPEHAHAADGHAEHASVVPSVVSGPVPPSAACHPSVRCIIVPVDEGAFLRPPLRLSDRMTISAGGAEPASRQPDIALPPPRRRV</sequence>
<gene>
    <name evidence="2" type="ORF">CJ301_01365</name>
</gene>
<protein>
    <submittedName>
        <fullName evidence="2">Uncharacterized protein</fullName>
    </submittedName>
</protein>
<proteinExistence type="predicted"/>
<feature type="region of interest" description="Disordered" evidence="1">
    <location>
        <begin position="84"/>
        <end position="108"/>
    </location>
</feature>
<name>A0A2G1MKK9_9RHOB</name>